<keyword evidence="1" id="KW-0812">Transmembrane</keyword>
<keyword evidence="1" id="KW-1133">Transmembrane helix</keyword>
<evidence type="ECO:0000256" key="1">
    <source>
        <dbReference type="SAM" id="Phobius"/>
    </source>
</evidence>
<evidence type="ECO:0000313" key="2">
    <source>
        <dbReference type="EMBL" id="MBX56036.1"/>
    </source>
</evidence>
<accession>A0A2P2PMR9</accession>
<protein>
    <submittedName>
        <fullName evidence="2">Uncharacterized protein</fullName>
    </submittedName>
</protein>
<reference evidence="2" key="1">
    <citation type="submission" date="2018-02" db="EMBL/GenBank/DDBJ databases">
        <title>Rhizophora mucronata_Transcriptome.</title>
        <authorList>
            <person name="Meera S.P."/>
            <person name="Sreeshan A."/>
            <person name="Augustine A."/>
        </authorList>
    </citation>
    <scope>NUCLEOTIDE SEQUENCE</scope>
    <source>
        <tissue evidence="2">Leaf</tissue>
    </source>
</reference>
<proteinExistence type="predicted"/>
<sequence length="57" mass="6865">MYVCLSFFFLIVFFPIRHWFAFPYTLVHKTPTIQDWSFSVSGLHLLFGVAIFLTYWI</sequence>
<dbReference type="AlphaFoldDB" id="A0A2P2PMR9"/>
<dbReference type="EMBL" id="GGEC01075552">
    <property type="protein sequence ID" value="MBX56036.1"/>
    <property type="molecule type" value="Transcribed_RNA"/>
</dbReference>
<keyword evidence="1" id="KW-0472">Membrane</keyword>
<feature type="transmembrane region" description="Helical" evidence="1">
    <location>
        <begin position="33"/>
        <end position="56"/>
    </location>
</feature>
<organism evidence="2">
    <name type="scientific">Rhizophora mucronata</name>
    <name type="common">Asiatic mangrove</name>
    <dbReference type="NCBI Taxonomy" id="61149"/>
    <lineage>
        <taxon>Eukaryota</taxon>
        <taxon>Viridiplantae</taxon>
        <taxon>Streptophyta</taxon>
        <taxon>Embryophyta</taxon>
        <taxon>Tracheophyta</taxon>
        <taxon>Spermatophyta</taxon>
        <taxon>Magnoliopsida</taxon>
        <taxon>eudicotyledons</taxon>
        <taxon>Gunneridae</taxon>
        <taxon>Pentapetalae</taxon>
        <taxon>rosids</taxon>
        <taxon>fabids</taxon>
        <taxon>Malpighiales</taxon>
        <taxon>Rhizophoraceae</taxon>
        <taxon>Rhizophora</taxon>
    </lineage>
</organism>
<name>A0A2P2PMR9_RHIMU</name>